<dbReference type="Gene3D" id="3.30.65.10">
    <property type="entry name" value="Bacterial Topoisomerase I, domain 1"/>
    <property type="match status" value="1"/>
</dbReference>
<keyword evidence="5" id="KW-0862">Zinc</keyword>
<comment type="catalytic activity">
    <reaction evidence="1 10">
        <text>ATP-independent breakage of single-stranded DNA, followed by passage and rejoining.</text>
        <dbReference type="EC" id="5.6.2.1"/>
    </reaction>
</comment>
<comment type="subunit">
    <text evidence="10">Monomer.</text>
</comment>
<dbReference type="PANTHER" id="PTHR42785:SF1">
    <property type="entry name" value="DNA TOPOISOMERASE"/>
    <property type="match status" value="1"/>
</dbReference>
<dbReference type="PROSITE" id="PS52039">
    <property type="entry name" value="TOPO_IA_2"/>
    <property type="match status" value="1"/>
</dbReference>
<dbReference type="EMBL" id="JASDDP010000024">
    <property type="protein sequence ID" value="MDJ1645976.1"/>
    <property type="molecule type" value="Genomic_DNA"/>
</dbReference>
<dbReference type="InterPro" id="IPR023406">
    <property type="entry name" value="Topo_IA_AS"/>
</dbReference>
<comment type="function">
    <text evidence="10">Releases the supercoiling and torsional tension of DNA, which is introduced during the DNA replication and transcription, by transiently cleaving and rejoining one strand of the DNA duplex. Introduces a single-strand break via transesterification at a target site in duplex DNA. The scissile phosphodiester is attacked by the catalytic tyrosine of the enzyme, resulting in the formation of a DNA-(5'-phosphotyrosyl)-enzyme intermediate and the expulsion of a 3'-OH DNA strand. The free DNA strand then undergoes passage around the unbroken strand, thus removing DNA supercoils. Finally, in the religation step, the DNA 3'-OH attacks the covalent intermediate to expel the active-site tyrosine and restore the DNA phosphodiester backbone.</text>
</comment>
<dbReference type="SMART" id="SM00437">
    <property type="entry name" value="TOP1Ac"/>
    <property type="match status" value="1"/>
</dbReference>
<dbReference type="Pfam" id="PF01751">
    <property type="entry name" value="Toprim"/>
    <property type="match status" value="1"/>
</dbReference>
<evidence type="ECO:0000256" key="5">
    <source>
        <dbReference type="ARBA" id="ARBA00022833"/>
    </source>
</evidence>
<dbReference type="Pfam" id="PF01131">
    <property type="entry name" value="Topoisom_bac"/>
    <property type="match status" value="1"/>
</dbReference>
<dbReference type="HAMAP" id="MF_00952">
    <property type="entry name" value="Topoisom_1_prok"/>
    <property type="match status" value="1"/>
</dbReference>
<evidence type="ECO:0000256" key="1">
    <source>
        <dbReference type="ARBA" id="ARBA00000213"/>
    </source>
</evidence>
<name>A0AAJ1PSF4_9MOLU</name>
<keyword evidence="14" id="KW-1185">Reference proteome</keyword>
<keyword evidence="8 10" id="KW-0238">DNA-binding</keyword>
<evidence type="ECO:0000256" key="4">
    <source>
        <dbReference type="ARBA" id="ARBA00022771"/>
    </source>
</evidence>
<dbReference type="PRINTS" id="PR00417">
    <property type="entry name" value="PRTPISMRASEI"/>
</dbReference>
<dbReference type="GO" id="GO:0005694">
    <property type="term" value="C:chromosome"/>
    <property type="evidence" value="ECO:0007669"/>
    <property type="project" value="InterPro"/>
</dbReference>
<proteinExistence type="inferred from homology"/>
<dbReference type="SMART" id="SM00493">
    <property type="entry name" value="TOPRIM"/>
    <property type="match status" value="1"/>
</dbReference>
<dbReference type="InterPro" id="IPR003602">
    <property type="entry name" value="Topo_IA_DNA-bd_dom"/>
</dbReference>
<dbReference type="InterPro" id="IPR013826">
    <property type="entry name" value="Topo_IA_cen_sub3"/>
</dbReference>
<dbReference type="Pfam" id="PF01396">
    <property type="entry name" value="Zn_ribbon_Top1"/>
    <property type="match status" value="1"/>
</dbReference>
<dbReference type="Gene3D" id="1.10.460.10">
    <property type="entry name" value="Topoisomerase I, domain 2"/>
    <property type="match status" value="1"/>
</dbReference>
<dbReference type="Gene3D" id="1.10.290.10">
    <property type="entry name" value="Topoisomerase I, domain 4"/>
    <property type="match status" value="1"/>
</dbReference>
<feature type="site" description="Interaction with DNA" evidence="10">
    <location>
        <position position="482"/>
    </location>
</feature>
<dbReference type="AlphaFoldDB" id="A0AAJ1PSF4"/>
<feature type="domain" description="Topo IA-type catalytic" evidence="12">
    <location>
        <begin position="135"/>
        <end position="550"/>
    </location>
</feature>
<dbReference type="GO" id="GO:0008270">
    <property type="term" value="F:zinc ion binding"/>
    <property type="evidence" value="ECO:0007669"/>
    <property type="project" value="UniProtKB-KW"/>
</dbReference>
<dbReference type="InterPro" id="IPR013498">
    <property type="entry name" value="Topo_IA_Znf"/>
</dbReference>
<keyword evidence="7 10" id="KW-0799">Topoisomerase</keyword>
<evidence type="ECO:0000256" key="7">
    <source>
        <dbReference type="ARBA" id="ARBA00023029"/>
    </source>
</evidence>
<dbReference type="EC" id="5.6.2.1" evidence="10"/>
<evidence type="ECO:0000313" key="14">
    <source>
        <dbReference type="Proteomes" id="UP001224428"/>
    </source>
</evidence>
<dbReference type="Gene3D" id="3.40.50.140">
    <property type="match status" value="1"/>
</dbReference>
<evidence type="ECO:0000259" key="12">
    <source>
        <dbReference type="PROSITE" id="PS52039"/>
    </source>
</evidence>
<dbReference type="SMART" id="SM00436">
    <property type="entry name" value="TOP1Bc"/>
    <property type="match status" value="1"/>
</dbReference>
<gene>
    <name evidence="10 13" type="primary">topA</name>
    <name evidence="13" type="ORF">QLQ80_02705</name>
</gene>
<feature type="site" description="Interaction with DNA" evidence="10">
    <location>
        <position position="145"/>
    </location>
</feature>
<evidence type="ECO:0000256" key="2">
    <source>
        <dbReference type="ARBA" id="ARBA00009446"/>
    </source>
</evidence>
<dbReference type="PROSITE" id="PS50880">
    <property type="entry name" value="TOPRIM"/>
    <property type="match status" value="1"/>
</dbReference>
<dbReference type="GO" id="GO:0003917">
    <property type="term" value="F:DNA topoisomerase type I (single strand cut, ATP-independent) activity"/>
    <property type="evidence" value="ECO:0007669"/>
    <property type="project" value="UniProtKB-UniRule"/>
</dbReference>
<dbReference type="GO" id="GO:0006265">
    <property type="term" value="P:DNA topological change"/>
    <property type="evidence" value="ECO:0007669"/>
    <property type="project" value="UniProtKB-UniRule"/>
</dbReference>
<evidence type="ECO:0000259" key="11">
    <source>
        <dbReference type="PROSITE" id="PS50880"/>
    </source>
</evidence>
<feature type="site" description="Interaction with DNA" evidence="10">
    <location>
        <position position="149"/>
    </location>
</feature>
<dbReference type="InterPro" id="IPR023405">
    <property type="entry name" value="Topo_IA_core_domain"/>
</dbReference>
<evidence type="ECO:0000313" key="13">
    <source>
        <dbReference type="EMBL" id="MDJ1645976.1"/>
    </source>
</evidence>
<feature type="site" description="Interaction with DNA" evidence="10">
    <location>
        <position position="146"/>
    </location>
</feature>
<evidence type="ECO:0000256" key="6">
    <source>
        <dbReference type="ARBA" id="ARBA00022842"/>
    </source>
</evidence>
<dbReference type="InterPro" id="IPR000380">
    <property type="entry name" value="Topo_IA"/>
</dbReference>
<evidence type="ECO:0000256" key="3">
    <source>
        <dbReference type="ARBA" id="ARBA00022723"/>
    </source>
</evidence>
<comment type="similarity">
    <text evidence="2 10">Belongs to the type IA topoisomerase family.</text>
</comment>
<reference evidence="13" key="1">
    <citation type="submission" date="2023-05" db="EMBL/GenBank/DDBJ databases">
        <title>Mycoplasma phocimorsus sp. nov., isolated from Scandinavian patients with seal finger or septic arthritis after contact with seals.</title>
        <authorList>
            <person name="Skafte-Holm A."/>
            <person name="Pedersen T.R."/>
            <person name="Froelund M."/>
            <person name="Stegger M."/>
            <person name="Qvortrup K."/>
            <person name="Michaels D.L."/>
            <person name="Brown D.R."/>
            <person name="Jensen J.S."/>
        </authorList>
    </citation>
    <scope>NUCLEOTIDE SEQUENCE</scope>
    <source>
        <strain evidence="13">M5725</strain>
    </source>
</reference>
<organism evidence="13 14">
    <name type="scientific">Mycoplasma phocimorsus</name>
    <dbReference type="NCBI Taxonomy" id="3045839"/>
    <lineage>
        <taxon>Bacteria</taxon>
        <taxon>Bacillati</taxon>
        <taxon>Mycoplasmatota</taxon>
        <taxon>Mollicutes</taxon>
        <taxon>Mycoplasmataceae</taxon>
        <taxon>Mycoplasma</taxon>
    </lineage>
</organism>
<dbReference type="InterPro" id="IPR003601">
    <property type="entry name" value="Topo_IA_2"/>
</dbReference>
<dbReference type="InterPro" id="IPR006171">
    <property type="entry name" value="TOPRIM_dom"/>
</dbReference>
<dbReference type="InterPro" id="IPR013824">
    <property type="entry name" value="Topo_IA_cen_sub1"/>
</dbReference>
<feature type="site" description="Interaction with DNA" evidence="10">
    <location>
        <position position="38"/>
    </location>
</feature>
<dbReference type="PROSITE" id="PS00396">
    <property type="entry name" value="TOPO_IA_1"/>
    <property type="match status" value="1"/>
</dbReference>
<feature type="region of interest" description="Interaction with DNA" evidence="10">
    <location>
        <begin position="172"/>
        <end position="177"/>
    </location>
</feature>
<feature type="active site" description="O-(5'-phospho-DNA)-tyrosine intermediate" evidence="10">
    <location>
        <position position="297"/>
    </location>
</feature>
<protein>
    <recommendedName>
        <fullName evidence="10">DNA topoisomerase 1</fullName>
        <ecNumber evidence="10">5.6.2.1</ecNumber>
    </recommendedName>
    <alternativeName>
        <fullName evidence="10">DNA topoisomerase I</fullName>
    </alternativeName>
</protein>
<keyword evidence="4" id="KW-0863">Zinc-finger</keyword>
<comment type="caution">
    <text evidence="13">The sequence shown here is derived from an EMBL/GenBank/DDBJ whole genome shotgun (WGS) entry which is preliminary data.</text>
</comment>
<keyword evidence="6" id="KW-0460">Magnesium</keyword>
<accession>A0AAJ1PSF4</accession>
<dbReference type="PANTHER" id="PTHR42785">
    <property type="entry name" value="DNA TOPOISOMERASE, TYPE IA, CORE"/>
    <property type="match status" value="1"/>
</dbReference>
<dbReference type="CDD" id="cd00186">
    <property type="entry name" value="TOP1Ac"/>
    <property type="match status" value="1"/>
</dbReference>
<feature type="domain" description="Toprim" evidence="11">
    <location>
        <begin position="5"/>
        <end position="119"/>
    </location>
</feature>
<evidence type="ECO:0000256" key="10">
    <source>
        <dbReference type="HAMAP-Rule" id="MF_00952"/>
    </source>
</evidence>
<dbReference type="InterPro" id="IPR005733">
    <property type="entry name" value="TopoI_bac-type"/>
</dbReference>
<comment type="caution">
    <text evidence="10">Lacks conserved residue(s) required for the propagation of feature annotation.</text>
</comment>
<dbReference type="InterPro" id="IPR013825">
    <property type="entry name" value="Topo_IA_cen_sub2"/>
</dbReference>
<evidence type="ECO:0000256" key="9">
    <source>
        <dbReference type="ARBA" id="ARBA00023235"/>
    </source>
</evidence>
<dbReference type="SUPFAM" id="SSF56712">
    <property type="entry name" value="Prokaryotic type I DNA topoisomerase"/>
    <property type="match status" value="1"/>
</dbReference>
<keyword evidence="9 10" id="KW-0413">Isomerase</keyword>
<feature type="site" description="Interaction with DNA" evidence="10">
    <location>
        <position position="299"/>
    </location>
</feature>
<dbReference type="Proteomes" id="UP001224428">
    <property type="component" value="Unassembled WGS sequence"/>
</dbReference>
<dbReference type="InterPro" id="IPR013497">
    <property type="entry name" value="Topo_IA_cen"/>
</dbReference>
<dbReference type="Gene3D" id="2.70.20.10">
    <property type="entry name" value="Topoisomerase I, domain 3"/>
    <property type="match status" value="1"/>
</dbReference>
<dbReference type="InterPro" id="IPR028612">
    <property type="entry name" value="Topoisom_1_IA"/>
</dbReference>
<feature type="site" description="Interaction with DNA" evidence="10">
    <location>
        <position position="154"/>
    </location>
</feature>
<dbReference type="GO" id="GO:0003677">
    <property type="term" value="F:DNA binding"/>
    <property type="evidence" value="ECO:0007669"/>
    <property type="project" value="UniProtKB-KW"/>
</dbReference>
<evidence type="ECO:0000256" key="8">
    <source>
        <dbReference type="ARBA" id="ARBA00023125"/>
    </source>
</evidence>
<dbReference type="NCBIfam" id="TIGR01051">
    <property type="entry name" value="topA_bact"/>
    <property type="match status" value="1"/>
</dbReference>
<dbReference type="RefSeq" id="WP_283827372.1">
    <property type="nucleotide sequence ID" value="NZ_JASDDP010000024.1"/>
</dbReference>
<sequence length="613" mass="69252">MKNEKTLVIVESPNKIKAIKKYLEKNNINCDVEATKGHIAILPSTGKDGLGIDIENWIPLYKVDPEKRSVVAKLKKLAKLANKVVIATDHDREGEAIAENLIEYLDCKDKYSRIVFNEITQEAIINAYNNPGLLNEDLVNAQKARRMLDRILGYKLTNLMKKNIKNSVSKPSAGRVQSIALKLVCDKEKEIESFIPEQYYLIKAHLANNITANYFSNELIGDKERVKDKKIAENILNSLKGDLKVVDIKTITKNDPIITPLKQATLFKKCQLSSTTVQACAQKLYEGFGEDGGIISYPRTDSTRFSASFIEKAKDFIAKTYGEEYVAKVIKGSSGDQDAHEAIRPTSLKLTPKKAKEKYNLTSAEYTVYKLIYNTTLKALMLPPKRNITTYIYNNNNNKFKNSFSSFEFEGYKIINDEKEDINLDPKYAINDLVKVNKYTSDFHETKPPARYTEGSLISMLDEIKVGRPSTFATTVQILKNREYAIKDSSYLKPTTFGKIVNEQLIKFFPKIINEKYTAFVENELDLIANEGKKVSEVMNEFNNEFTSSLEEATKIIEPVILQQNILADPCPICGAAVVERKNKKGDKFGGCSSFPNCKFTISIPKLKHIKVN</sequence>
<keyword evidence="3" id="KW-0479">Metal-binding</keyword>